<evidence type="ECO:0000259" key="6">
    <source>
        <dbReference type="PROSITE" id="PS50846"/>
    </source>
</evidence>
<accession>A0A831RPB2</accession>
<feature type="signal peptide" evidence="5">
    <location>
        <begin position="1"/>
        <end position="27"/>
    </location>
</feature>
<dbReference type="Gene3D" id="3.30.70.100">
    <property type="match status" value="1"/>
</dbReference>
<dbReference type="InterPro" id="IPR036163">
    <property type="entry name" value="HMA_dom_sf"/>
</dbReference>
<sequence length="104" mass="11400">MRIDRDRQPFLAALLLIAVLFSATAFAAADRQNTRTVTLDVQNMTCFLCPYTIEKALNKVPGVIESDADYDSKTATVVFDPARTDVDALIQATTNAGYPSSLRQ</sequence>
<evidence type="ECO:0000256" key="2">
    <source>
        <dbReference type="ARBA" id="ARBA00022466"/>
    </source>
</evidence>
<dbReference type="AlphaFoldDB" id="A0A831RPB2"/>
<name>A0A831RPB2_9GAMM</name>
<dbReference type="SUPFAM" id="SSF55008">
    <property type="entry name" value="HMA, heavy metal-associated domain"/>
    <property type="match status" value="1"/>
</dbReference>
<evidence type="ECO:0000256" key="3">
    <source>
        <dbReference type="ARBA" id="ARBA00022914"/>
    </source>
</evidence>
<dbReference type="GO" id="GO:0015097">
    <property type="term" value="F:mercury ion transmembrane transporter activity"/>
    <property type="evidence" value="ECO:0007669"/>
    <property type="project" value="UniProtKB-UniRule"/>
</dbReference>
<protein>
    <recommendedName>
        <fullName evidence="4">Periplasmic mercury ion-binding protein</fullName>
    </recommendedName>
</protein>
<keyword evidence="4" id="KW-0479">Metal-binding</keyword>
<dbReference type="Proteomes" id="UP000886251">
    <property type="component" value="Unassembled WGS sequence"/>
</dbReference>
<dbReference type="PROSITE" id="PS50846">
    <property type="entry name" value="HMA_2"/>
    <property type="match status" value="1"/>
</dbReference>
<dbReference type="GO" id="GO:0042597">
    <property type="term" value="C:periplasmic space"/>
    <property type="evidence" value="ECO:0007669"/>
    <property type="project" value="UniProtKB-SubCell"/>
</dbReference>
<dbReference type="NCBIfam" id="TIGR02052">
    <property type="entry name" value="MerP"/>
    <property type="match status" value="1"/>
</dbReference>
<feature type="chain" id="PRO_5032833301" description="Periplasmic mercury ion-binding protein" evidence="5">
    <location>
        <begin position="28"/>
        <end position="104"/>
    </location>
</feature>
<dbReference type="CDD" id="cd00371">
    <property type="entry name" value="HMA"/>
    <property type="match status" value="1"/>
</dbReference>
<keyword evidence="5" id="KW-0732">Signal</keyword>
<dbReference type="Pfam" id="PF00403">
    <property type="entry name" value="HMA"/>
    <property type="match status" value="1"/>
</dbReference>
<keyword evidence="3 4" id="KW-0476">Mercury</keyword>
<dbReference type="InterPro" id="IPR006121">
    <property type="entry name" value="HMA_dom"/>
</dbReference>
<comment type="caution">
    <text evidence="7">The sequence shown here is derived from an EMBL/GenBank/DDBJ whole genome shotgun (WGS) entry which is preliminary data.</text>
</comment>
<dbReference type="InterPro" id="IPR011795">
    <property type="entry name" value="MerP"/>
</dbReference>
<dbReference type="EMBL" id="DRKP01000099">
    <property type="protein sequence ID" value="HEB96509.1"/>
    <property type="molecule type" value="Genomic_DNA"/>
</dbReference>
<comment type="subcellular location">
    <subcellularLocation>
        <location evidence="1">Cell envelope</location>
    </subcellularLocation>
    <subcellularLocation>
        <location evidence="4">Periplasm</location>
    </subcellularLocation>
</comment>
<proteinExistence type="predicted"/>
<evidence type="ECO:0000256" key="1">
    <source>
        <dbReference type="ARBA" id="ARBA00004196"/>
    </source>
</evidence>
<reference evidence="7" key="1">
    <citation type="journal article" date="2020" name="mSystems">
        <title>Genome- and Community-Level Interaction Insights into Carbon Utilization and Element Cycling Functions of Hydrothermarchaeota in Hydrothermal Sediment.</title>
        <authorList>
            <person name="Zhou Z."/>
            <person name="Liu Y."/>
            <person name="Xu W."/>
            <person name="Pan J."/>
            <person name="Luo Z.H."/>
            <person name="Li M."/>
        </authorList>
    </citation>
    <scope>NUCLEOTIDE SEQUENCE [LARGE SCALE GENOMIC DNA]</scope>
    <source>
        <strain evidence="7">HyVt-443</strain>
    </source>
</reference>
<organism evidence="7">
    <name type="scientific">Sedimenticola thiotaurini</name>
    <dbReference type="NCBI Taxonomy" id="1543721"/>
    <lineage>
        <taxon>Bacteria</taxon>
        <taxon>Pseudomonadati</taxon>
        <taxon>Pseudomonadota</taxon>
        <taxon>Gammaproteobacteria</taxon>
        <taxon>Chromatiales</taxon>
        <taxon>Sedimenticolaceae</taxon>
        <taxon>Sedimenticola</taxon>
    </lineage>
</organism>
<evidence type="ECO:0000256" key="4">
    <source>
        <dbReference type="RuleBase" id="RU361212"/>
    </source>
</evidence>
<keyword evidence="4" id="KW-0574">Periplasm</keyword>
<dbReference type="GO" id="GO:0030313">
    <property type="term" value="C:cell envelope"/>
    <property type="evidence" value="ECO:0007669"/>
    <property type="project" value="UniProtKB-SubCell"/>
</dbReference>
<evidence type="ECO:0000256" key="5">
    <source>
        <dbReference type="SAM" id="SignalP"/>
    </source>
</evidence>
<dbReference type="GO" id="GO:0045340">
    <property type="term" value="F:mercury ion binding"/>
    <property type="evidence" value="ECO:0007669"/>
    <property type="project" value="UniProtKB-UniRule"/>
</dbReference>
<comment type="function">
    <text evidence="4">Involved in mercury resistance. Acts as a mercury scavenger that specifically binds to a mercuric ion in the periplasm and probably passes it to the cytoplasmic mercuric reductase MerA via the mercuric transport protein MerT.</text>
</comment>
<evidence type="ECO:0000313" key="7">
    <source>
        <dbReference type="EMBL" id="HEB96509.1"/>
    </source>
</evidence>
<feature type="domain" description="HMA" evidence="6">
    <location>
        <begin position="35"/>
        <end position="101"/>
    </location>
</feature>
<keyword evidence="2 4" id="KW-0475">Mercuric resistance</keyword>
<gene>
    <name evidence="4 7" type="primary">merP</name>
    <name evidence="7" type="ORF">ENI96_08780</name>
</gene>